<dbReference type="Proteomes" id="UP000250266">
    <property type="component" value="Unassembled WGS sequence"/>
</dbReference>
<reference evidence="10 11" key="1">
    <citation type="journal article" date="2016" name="Nat. Commun.">
        <title>Ectomycorrhizal ecology is imprinted in the genome of the dominant symbiotic fungus Cenococcum geophilum.</title>
        <authorList>
            <consortium name="DOE Joint Genome Institute"/>
            <person name="Peter M."/>
            <person name="Kohler A."/>
            <person name="Ohm R.A."/>
            <person name="Kuo A."/>
            <person name="Krutzmann J."/>
            <person name="Morin E."/>
            <person name="Arend M."/>
            <person name="Barry K.W."/>
            <person name="Binder M."/>
            <person name="Choi C."/>
            <person name="Clum A."/>
            <person name="Copeland A."/>
            <person name="Grisel N."/>
            <person name="Haridas S."/>
            <person name="Kipfer T."/>
            <person name="LaButti K."/>
            <person name="Lindquist E."/>
            <person name="Lipzen A."/>
            <person name="Maire R."/>
            <person name="Meier B."/>
            <person name="Mihaltcheva S."/>
            <person name="Molinier V."/>
            <person name="Murat C."/>
            <person name="Poggeler S."/>
            <person name="Quandt C.A."/>
            <person name="Sperisen C."/>
            <person name="Tritt A."/>
            <person name="Tisserant E."/>
            <person name="Crous P.W."/>
            <person name="Henrissat B."/>
            <person name="Nehls U."/>
            <person name="Egli S."/>
            <person name="Spatafora J.W."/>
            <person name="Grigoriev I.V."/>
            <person name="Martin F.M."/>
        </authorList>
    </citation>
    <scope>NUCLEOTIDE SEQUENCE [LARGE SCALE GENOMIC DNA]</scope>
    <source>
        <strain evidence="10 11">CBS 459.81</strain>
    </source>
</reference>
<dbReference type="CDD" id="cd12148">
    <property type="entry name" value="fungal_TF_MHR"/>
    <property type="match status" value="1"/>
</dbReference>
<keyword evidence="5" id="KW-0238">DNA-binding</keyword>
<gene>
    <name evidence="10" type="ORF">K432DRAFT_401500</name>
</gene>
<feature type="region of interest" description="Disordered" evidence="8">
    <location>
        <begin position="524"/>
        <end position="576"/>
    </location>
</feature>
<evidence type="ECO:0000313" key="10">
    <source>
        <dbReference type="EMBL" id="OCK84045.1"/>
    </source>
</evidence>
<dbReference type="InterPro" id="IPR001138">
    <property type="entry name" value="Zn2Cys6_DnaBD"/>
</dbReference>
<dbReference type="InterPro" id="IPR007219">
    <property type="entry name" value="XnlR_reg_dom"/>
</dbReference>
<dbReference type="PROSITE" id="PS50048">
    <property type="entry name" value="ZN2_CY6_FUNGAL_2"/>
    <property type="match status" value="1"/>
</dbReference>
<dbReference type="GO" id="GO:0000981">
    <property type="term" value="F:DNA-binding transcription factor activity, RNA polymerase II-specific"/>
    <property type="evidence" value="ECO:0007669"/>
    <property type="project" value="InterPro"/>
</dbReference>
<dbReference type="InterPro" id="IPR052202">
    <property type="entry name" value="Yeast_MetPath_Reg"/>
</dbReference>
<dbReference type="EMBL" id="KV744846">
    <property type="protein sequence ID" value="OCK84045.1"/>
    <property type="molecule type" value="Genomic_DNA"/>
</dbReference>
<organism evidence="10 11">
    <name type="scientific">Lepidopterella palustris CBS 459.81</name>
    <dbReference type="NCBI Taxonomy" id="1314670"/>
    <lineage>
        <taxon>Eukaryota</taxon>
        <taxon>Fungi</taxon>
        <taxon>Dikarya</taxon>
        <taxon>Ascomycota</taxon>
        <taxon>Pezizomycotina</taxon>
        <taxon>Dothideomycetes</taxon>
        <taxon>Pleosporomycetidae</taxon>
        <taxon>Mytilinidiales</taxon>
        <taxon>Argynnaceae</taxon>
        <taxon>Lepidopterella</taxon>
    </lineage>
</organism>
<feature type="compositionally biased region" description="Pro residues" evidence="8">
    <location>
        <begin position="526"/>
        <end position="535"/>
    </location>
</feature>
<sequence>MVLDTPLLRVSRPVAACSRCRAAKVKCDGKLPACTACEKSNRAAECSSTNDQFARGKERSYVATLEARVEKLEKKLIEARARRKSSVAMPDYDSAGTPRRTSVDTLKAPRPISKRAARRKEAIDIDDLVSDFGLLAVNATARDFYGFTSAMSYARLIISACAKEALPSGMTKLLPPRYAATPLIQHYLNNIFVLLPIFDEASFYASVDAVYHADSTKATDFDHWTVRMVLALACLSLSDQRGDTHYSDAVGHVNAALEHAEEVLHPGFISSIQALVLLVEYAMMDPHHFDSWTLIGAASRAMVDLGIHQDPSKSASVSRAKLELRRRVYHCVYALDRSISLVQTRAFSFSDDSAHVALPFSSNPLSPSKTSPKTHVWLQSFDAALDLFRIRKIQSIWYMDLFQSGRDAWVDPYPYIWRTYSDMTSWFQNMPSTALPSTKAFFELELLYSYVYILSPSPRIPRINEYAQRLIFEHCIAYATNLLALISKPSNTTKPPLTFHDAMRAYMTGRQFVDVLARNQDLILDPIPPTPPPPSVSKNNASEDPLAPAPEVPAPLFPAPLPNADGSPPADPTNRAIGAIDDFTTILSRFGMRFGYINWRDRFQRESAALLAQLYHRAAISPLPSPQHHAVQPHHQHRQHQHQLNQQHQGLTQQQLTQQQQSLWAPVGSLPQILPPQPSTTSPQSMYTSSPPSYSHTSSPPSYPPSQQTSPFHPTSTPPYPPTYSQPEMGMHQPVVDWGHPPPPQASQGQVRNEYMFPPLPGSVPGGVGAAGMGNVGVAVREAELGGGLRQEMEGGGAIGVGVGGGGGGQGVSSEIATTGWETLPGGSLNDRFM</sequence>
<feature type="compositionally biased region" description="Low complexity" evidence="8">
    <location>
        <begin position="679"/>
        <end position="715"/>
    </location>
</feature>
<dbReference type="PANTHER" id="PTHR47782">
    <property type="entry name" value="ZN(II)2CYS6 TRANSCRIPTION FACTOR (EUROFUNG)-RELATED"/>
    <property type="match status" value="1"/>
</dbReference>
<keyword evidence="6" id="KW-0804">Transcription</keyword>
<keyword evidence="3" id="KW-0862">Zinc</keyword>
<evidence type="ECO:0000256" key="4">
    <source>
        <dbReference type="ARBA" id="ARBA00023015"/>
    </source>
</evidence>
<dbReference type="Pfam" id="PF00172">
    <property type="entry name" value="Zn_clus"/>
    <property type="match status" value="1"/>
</dbReference>
<evidence type="ECO:0000256" key="2">
    <source>
        <dbReference type="ARBA" id="ARBA00022723"/>
    </source>
</evidence>
<feature type="compositionally biased region" description="Low complexity" evidence="8">
    <location>
        <begin position="642"/>
        <end position="661"/>
    </location>
</feature>
<dbReference type="Pfam" id="PF04082">
    <property type="entry name" value="Fungal_trans"/>
    <property type="match status" value="1"/>
</dbReference>
<keyword evidence="2" id="KW-0479">Metal-binding</keyword>
<evidence type="ECO:0000256" key="8">
    <source>
        <dbReference type="SAM" id="MobiDB-lite"/>
    </source>
</evidence>
<dbReference type="SMART" id="SM00066">
    <property type="entry name" value="GAL4"/>
    <property type="match status" value="1"/>
</dbReference>
<dbReference type="GO" id="GO:0045944">
    <property type="term" value="P:positive regulation of transcription by RNA polymerase II"/>
    <property type="evidence" value="ECO:0007669"/>
    <property type="project" value="TreeGrafter"/>
</dbReference>
<dbReference type="AlphaFoldDB" id="A0A8E2EHR3"/>
<feature type="compositionally biased region" description="Pro residues" evidence="8">
    <location>
        <begin position="547"/>
        <end position="561"/>
    </location>
</feature>
<evidence type="ECO:0000259" key="9">
    <source>
        <dbReference type="PROSITE" id="PS50048"/>
    </source>
</evidence>
<accession>A0A8E2EHR3</accession>
<name>A0A8E2EHR3_9PEZI</name>
<evidence type="ECO:0000313" key="11">
    <source>
        <dbReference type="Proteomes" id="UP000250266"/>
    </source>
</evidence>
<evidence type="ECO:0000256" key="7">
    <source>
        <dbReference type="ARBA" id="ARBA00023242"/>
    </source>
</evidence>
<dbReference type="SUPFAM" id="SSF57701">
    <property type="entry name" value="Zn2/Cys6 DNA-binding domain"/>
    <property type="match status" value="1"/>
</dbReference>
<keyword evidence="11" id="KW-1185">Reference proteome</keyword>
<proteinExistence type="predicted"/>
<evidence type="ECO:0000256" key="3">
    <source>
        <dbReference type="ARBA" id="ARBA00022833"/>
    </source>
</evidence>
<evidence type="ECO:0000256" key="6">
    <source>
        <dbReference type="ARBA" id="ARBA00023163"/>
    </source>
</evidence>
<feature type="compositionally biased region" description="Basic residues" evidence="8">
    <location>
        <begin position="631"/>
        <end position="641"/>
    </location>
</feature>
<dbReference type="CDD" id="cd00067">
    <property type="entry name" value="GAL4"/>
    <property type="match status" value="1"/>
</dbReference>
<protein>
    <recommendedName>
        <fullName evidence="9">Zn(2)-C6 fungal-type domain-containing protein</fullName>
    </recommendedName>
</protein>
<dbReference type="GO" id="GO:0006351">
    <property type="term" value="P:DNA-templated transcription"/>
    <property type="evidence" value="ECO:0007669"/>
    <property type="project" value="InterPro"/>
</dbReference>
<dbReference type="PROSITE" id="PS00463">
    <property type="entry name" value="ZN2_CY6_FUNGAL_1"/>
    <property type="match status" value="1"/>
</dbReference>
<keyword evidence="4" id="KW-0805">Transcription regulation</keyword>
<dbReference type="InterPro" id="IPR036864">
    <property type="entry name" value="Zn2-C6_fun-type_DNA-bd_sf"/>
</dbReference>
<keyword evidence="7" id="KW-0539">Nucleus</keyword>
<dbReference type="GO" id="GO:0043565">
    <property type="term" value="F:sequence-specific DNA binding"/>
    <property type="evidence" value="ECO:0007669"/>
    <property type="project" value="TreeGrafter"/>
</dbReference>
<dbReference type="OrthoDB" id="5319458at2759"/>
<dbReference type="Gene3D" id="4.10.240.10">
    <property type="entry name" value="Zn(2)-C6 fungal-type DNA-binding domain"/>
    <property type="match status" value="1"/>
</dbReference>
<feature type="region of interest" description="Disordered" evidence="8">
    <location>
        <begin position="623"/>
        <end position="748"/>
    </location>
</feature>
<feature type="domain" description="Zn(2)-C6 fungal-type" evidence="9">
    <location>
        <begin position="16"/>
        <end position="48"/>
    </location>
</feature>
<dbReference type="GO" id="GO:0008270">
    <property type="term" value="F:zinc ion binding"/>
    <property type="evidence" value="ECO:0007669"/>
    <property type="project" value="InterPro"/>
</dbReference>
<evidence type="ECO:0000256" key="1">
    <source>
        <dbReference type="ARBA" id="ARBA00004123"/>
    </source>
</evidence>
<comment type="subcellular location">
    <subcellularLocation>
        <location evidence="1">Nucleus</location>
    </subcellularLocation>
</comment>
<dbReference type="PANTHER" id="PTHR47782:SF2">
    <property type="entry name" value="TRANSCRIPTION FACTOR, PUTATIVE (AFU_ORTHOLOGUE AFUA_4G12570)-RELATED"/>
    <property type="match status" value="1"/>
</dbReference>
<evidence type="ECO:0000256" key="5">
    <source>
        <dbReference type="ARBA" id="ARBA00023125"/>
    </source>
</evidence>
<dbReference type="GO" id="GO:0005634">
    <property type="term" value="C:nucleus"/>
    <property type="evidence" value="ECO:0007669"/>
    <property type="project" value="UniProtKB-SubCell"/>
</dbReference>
<dbReference type="SMART" id="SM00906">
    <property type="entry name" value="Fungal_trans"/>
    <property type="match status" value="1"/>
</dbReference>